<feature type="compositionally biased region" description="Acidic residues" evidence="1">
    <location>
        <begin position="136"/>
        <end position="150"/>
    </location>
</feature>
<keyword evidence="2" id="KW-1185">Reference proteome</keyword>
<proteinExistence type="predicted"/>
<dbReference type="GeneID" id="108558913"/>
<reference evidence="3" key="1">
    <citation type="submission" date="2025-08" db="UniProtKB">
        <authorList>
            <consortium name="RefSeq"/>
        </authorList>
    </citation>
    <scope>IDENTIFICATION</scope>
    <source>
        <tissue evidence="3">Whole Larva</tissue>
    </source>
</reference>
<evidence type="ECO:0000256" key="1">
    <source>
        <dbReference type="SAM" id="MobiDB-lite"/>
    </source>
</evidence>
<feature type="region of interest" description="Disordered" evidence="1">
    <location>
        <begin position="136"/>
        <end position="157"/>
    </location>
</feature>
<accession>A0ABM1MA62</accession>
<sequence>MESAKEQIEDNAFDALLNAIKTDPDLETALELCPEHEENFLDIFWIDVNGVQEEDVPDGEVFFRSVELGRDNVEEIAAGIKQEPDDDPIFDEDTLDVDDLPANVEEMEMELEENELPEEYHFNIVRQNGEIAEEIDEEENEEVNEEEDENHDLIEPFLYEEEEEIDEDIEEEEAAPPDNYNIFFNEDAMEAFDHQI</sequence>
<evidence type="ECO:0000313" key="2">
    <source>
        <dbReference type="Proteomes" id="UP000695000"/>
    </source>
</evidence>
<protein>
    <submittedName>
        <fullName evidence="3">Protein Ycf2-like</fullName>
    </submittedName>
</protein>
<name>A0ABM1MA62_NICVS</name>
<evidence type="ECO:0000313" key="3">
    <source>
        <dbReference type="RefSeq" id="XP_017771462.1"/>
    </source>
</evidence>
<dbReference type="RefSeq" id="XP_017771462.1">
    <property type="nucleotide sequence ID" value="XM_017915973.1"/>
</dbReference>
<dbReference type="Proteomes" id="UP000695000">
    <property type="component" value="Unplaced"/>
</dbReference>
<organism evidence="2 3">
    <name type="scientific">Nicrophorus vespilloides</name>
    <name type="common">Boreal carrion beetle</name>
    <dbReference type="NCBI Taxonomy" id="110193"/>
    <lineage>
        <taxon>Eukaryota</taxon>
        <taxon>Metazoa</taxon>
        <taxon>Ecdysozoa</taxon>
        <taxon>Arthropoda</taxon>
        <taxon>Hexapoda</taxon>
        <taxon>Insecta</taxon>
        <taxon>Pterygota</taxon>
        <taxon>Neoptera</taxon>
        <taxon>Endopterygota</taxon>
        <taxon>Coleoptera</taxon>
        <taxon>Polyphaga</taxon>
        <taxon>Staphyliniformia</taxon>
        <taxon>Silphidae</taxon>
        <taxon>Nicrophorinae</taxon>
        <taxon>Nicrophorus</taxon>
    </lineage>
</organism>
<gene>
    <name evidence="3" type="primary">LOC108558913</name>
</gene>